<organism evidence="2 3">
    <name type="scientific">Bizionia hallyeonensis</name>
    <dbReference type="NCBI Taxonomy" id="1123757"/>
    <lineage>
        <taxon>Bacteria</taxon>
        <taxon>Pseudomonadati</taxon>
        <taxon>Bacteroidota</taxon>
        <taxon>Flavobacteriia</taxon>
        <taxon>Flavobacteriales</taxon>
        <taxon>Flavobacteriaceae</taxon>
        <taxon>Bizionia</taxon>
    </lineage>
</organism>
<proteinExistence type="predicted"/>
<dbReference type="InterPro" id="IPR028011">
    <property type="entry name" value="DUF4476"/>
</dbReference>
<dbReference type="EMBL" id="JBHSLA010000006">
    <property type="protein sequence ID" value="MFC5196365.1"/>
    <property type="molecule type" value="Genomic_DNA"/>
</dbReference>
<feature type="domain" description="DUF4476" evidence="1">
    <location>
        <begin position="203"/>
        <end position="292"/>
    </location>
</feature>
<dbReference type="RefSeq" id="WP_376861741.1">
    <property type="nucleotide sequence ID" value="NZ_JBHSLA010000006.1"/>
</dbReference>
<evidence type="ECO:0000313" key="3">
    <source>
        <dbReference type="Proteomes" id="UP001596162"/>
    </source>
</evidence>
<sequence>MYKVSLLIMCLVSTLTFSQESRLTIFSEDGEPFYLFLNSIRQNEAPAVNIAVDYITNAYYDTKIVFANEAINPIEKKYLKTVDVDGNRGEFVYKIKNSKKGHKLKFFSFTPFQAISPPPNNVSVVQYNAVPLPPIQFTTQTTTTTTSGGGDQLHVGVNAHGTNVGVGIHVNSGVSTTTTQTTTTTFGGTTDVVVLEEADCYAMYETDFNQALTAIKSKTFSDSKLTLAKQVTKGNCLTAAQIAQITNLFDFESTKLEYAKFAYSFCYNPENYWKVNNAFEFESTIDELNEYIESLGY</sequence>
<dbReference type="Proteomes" id="UP001596162">
    <property type="component" value="Unassembled WGS sequence"/>
</dbReference>
<evidence type="ECO:0000313" key="2">
    <source>
        <dbReference type="EMBL" id="MFC5196365.1"/>
    </source>
</evidence>
<accession>A0ABW0C9L4</accession>
<name>A0ABW0C9L4_9FLAO</name>
<comment type="caution">
    <text evidence="2">The sequence shown here is derived from an EMBL/GenBank/DDBJ whole genome shotgun (WGS) entry which is preliminary data.</text>
</comment>
<keyword evidence="3" id="KW-1185">Reference proteome</keyword>
<reference evidence="3" key="1">
    <citation type="journal article" date="2019" name="Int. J. Syst. Evol. Microbiol.">
        <title>The Global Catalogue of Microorganisms (GCM) 10K type strain sequencing project: providing services to taxonomists for standard genome sequencing and annotation.</title>
        <authorList>
            <consortium name="The Broad Institute Genomics Platform"/>
            <consortium name="The Broad Institute Genome Sequencing Center for Infectious Disease"/>
            <person name="Wu L."/>
            <person name="Ma J."/>
        </authorList>
    </citation>
    <scope>NUCLEOTIDE SEQUENCE [LARGE SCALE GENOMIC DNA]</scope>
    <source>
        <strain evidence="3">JCM 17978</strain>
    </source>
</reference>
<protein>
    <submittedName>
        <fullName evidence="2">DUF4476 domain-containing protein</fullName>
    </submittedName>
</protein>
<dbReference type="Pfam" id="PF14771">
    <property type="entry name" value="DUF4476"/>
    <property type="match status" value="1"/>
</dbReference>
<evidence type="ECO:0000259" key="1">
    <source>
        <dbReference type="Pfam" id="PF14771"/>
    </source>
</evidence>
<gene>
    <name evidence="2" type="ORF">ACFPH8_13580</name>
</gene>